<dbReference type="CDD" id="cd03498">
    <property type="entry name" value="SQR_TypeB_2_TM"/>
    <property type="match status" value="1"/>
</dbReference>
<dbReference type="AlphaFoldDB" id="A0A6G6WG47"/>
<keyword evidence="2" id="KW-0349">Heme</keyword>
<keyword evidence="4" id="KW-0479">Metal-binding</keyword>
<dbReference type="SUPFAM" id="SSF81343">
    <property type="entry name" value="Fumarate reductase respiratory complex transmembrane subunits"/>
    <property type="match status" value="1"/>
</dbReference>
<evidence type="ECO:0000313" key="10">
    <source>
        <dbReference type="Proteomes" id="UP000502996"/>
    </source>
</evidence>
<evidence type="ECO:0000256" key="8">
    <source>
        <dbReference type="SAM" id="Phobius"/>
    </source>
</evidence>
<keyword evidence="3 8" id="KW-0812">Transmembrane</keyword>
<reference evidence="9 10" key="1">
    <citation type="submission" date="2020-02" db="EMBL/GenBank/DDBJ databases">
        <title>Full genome sequence of Nocardioides sp. R-3366.</title>
        <authorList>
            <person name="Im W.-T."/>
        </authorList>
    </citation>
    <scope>NUCLEOTIDE SEQUENCE [LARGE SCALE GENOMIC DNA]</scope>
    <source>
        <strain evidence="9 10">R-3366</strain>
    </source>
</reference>
<dbReference type="GO" id="GO:0016020">
    <property type="term" value="C:membrane"/>
    <property type="evidence" value="ECO:0007669"/>
    <property type="project" value="UniProtKB-SubCell"/>
</dbReference>
<dbReference type="InterPro" id="IPR034804">
    <property type="entry name" value="SQR/QFR_C/D"/>
</dbReference>
<protein>
    <submittedName>
        <fullName evidence="9">Succinate dehydrogenase cytochrome b subunit</fullName>
    </submittedName>
</protein>
<evidence type="ECO:0000256" key="7">
    <source>
        <dbReference type="ARBA" id="ARBA00023136"/>
    </source>
</evidence>
<keyword evidence="5 8" id="KW-1133">Transmembrane helix</keyword>
<dbReference type="GO" id="GO:0046872">
    <property type="term" value="F:metal ion binding"/>
    <property type="evidence" value="ECO:0007669"/>
    <property type="project" value="UniProtKB-KW"/>
</dbReference>
<dbReference type="Proteomes" id="UP000502996">
    <property type="component" value="Chromosome"/>
</dbReference>
<proteinExistence type="predicted"/>
<feature type="transmembrane region" description="Helical" evidence="8">
    <location>
        <begin position="95"/>
        <end position="116"/>
    </location>
</feature>
<keyword evidence="7 8" id="KW-0472">Membrane</keyword>
<dbReference type="InterPro" id="IPR000701">
    <property type="entry name" value="SuccDH_FuR_B_TM-su"/>
</dbReference>
<feature type="transmembrane region" description="Helical" evidence="8">
    <location>
        <begin position="186"/>
        <end position="211"/>
    </location>
</feature>
<dbReference type="EMBL" id="CP049257">
    <property type="protein sequence ID" value="QIG44133.1"/>
    <property type="molecule type" value="Genomic_DNA"/>
</dbReference>
<feature type="transmembrane region" description="Helical" evidence="8">
    <location>
        <begin position="51"/>
        <end position="74"/>
    </location>
</feature>
<dbReference type="Pfam" id="PF01127">
    <property type="entry name" value="Sdh_cyt"/>
    <property type="match status" value="1"/>
</dbReference>
<evidence type="ECO:0000256" key="5">
    <source>
        <dbReference type="ARBA" id="ARBA00022989"/>
    </source>
</evidence>
<accession>A0A6G6WG47</accession>
<name>A0A6G6WG47_9ACTN</name>
<sequence length="212" mass="23742">MLMAVTGLLFVLYVLAHMYGNLKAFSGHDAFNEYAHHLRTLGEPVLPHGGFLWIARAVLLVSLVVHVYAAVVLWRRKERARSQKYVMRKPKNSTFSSHWMRWGGVTLLLFLIWHLLNFTVGKINVQGGPTDDPYDLLVDSFDTWWLTLIYLVAMGALAMHIRHGVWSASQTLGLTNNARARRNANVLGVLLATVIAGGFSLVPIFTLFGVIS</sequence>
<dbReference type="KEGG" id="nano:G5V58_16340"/>
<organism evidence="9 10">
    <name type="scientific">Nocardioides anomalus</name>
    <dbReference type="NCBI Taxonomy" id="2712223"/>
    <lineage>
        <taxon>Bacteria</taxon>
        <taxon>Bacillati</taxon>
        <taxon>Actinomycetota</taxon>
        <taxon>Actinomycetes</taxon>
        <taxon>Propionibacteriales</taxon>
        <taxon>Nocardioidaceae</taxon>
        <taxon>Nocardioides</taxon>
    </lineage>
</organism>
<evidence type="ECO:0000256" key="3">
    <source>
        <dbReference type="ARBA" id="ARBA00022692"/>
    </source>
</evidence>
<dbReference type="Gene3D" id="1.20.1300.10">
    <property type="entry name" value="Fumarate reductase/succinate dehydrogenase, transmembrane subunit"/>
    <property type="match status" value="1"/>
</dbReference>
<feature type="transmembrane region" description="Helical" evidence="8">
    <location>
        <begin position="144"/>
        <end position="165"/>
    </location>
</feature>
<dbReference type="InterPro" id="IPR011138">
    <property type="entry name" value="Cytochrome_b-558"/>
</dbReference>
<evidence type="ECO:0000256" key="1">
    <source>
        <dbReference type="ARBA" id="ARBA00004370"/>
    </source>
</evidence>
<dbReference type="NCBIfam" id="TIGR02046">
    <property type="entry name" value="sdhC_b558_fam"/>
    <property type="match status" value="1"/>
</dbReference>
<comment type="subcellular location">
    <subcellularLocation>
        <location evidence="1">Membrane</location>
    </subcellularLocation>
</comment>
<gene>
    <name evidence="9" type="ORF">G5V58_16340</name>
</gene>
<keyword evidence="10" id="KW-1185">Reference proteome</keyword>
<evidence type="ECO:0000313" key="9">
    <source>
        <dbReference type="EMBL" id="QIG44133.1"/>
    </source>
</evidence>
<evidence type="ECO:0000256" key="2">
    <source>
        <dbReference type="ARBA" id="ARBA00022617"/>
    </source>
</evidence>
<evidence type="ECO:0000256" key="6">
    <source>
        <dbReference type="ARBA" id="ARBA00023004"/>
    </source>
</evidence>
<keyword evidence="6" id="KW-0408">Iron</keyword>
<dbReference type="RefSeq" id="WP_165234986.1">
    <property type="nucleotide sequence ID" value="NZ_CP049257.1"/>
</dbReference>
<evidence type="ECO:0000256" key="4">
    <source>
        <dbReference type="ARBA" id="ARBA00022723"/>
    </source>
</evidence>